<protein>
    <submittedName>
        <fullName evidence="2">DnaB Replicative DNA helicase</fullName>
    </submittedName>
</protein>
<dbReference type="Pfam" id="PF03796">
    <property type="entry name" value="DnaB_C"/>
    <property type="match status" value="1"/>
</dbReference>
<dbReference type="GO" id="GO:0006260">
    <property type="term" value="P:DNA replication"/>
    <property type="evidence" value="ECO:0007669"/>
    <property type="project" value="InterPro"/>
</dbReference>
<organism evidence="2">
    <name type="scientific">uncultured Caudovirales phage</name>
    <dbReference type="NCBI Taxonomy" id="2100421"/>
    <lineage>
        <taxon>Viruses</taxon>
        <taxon>Duplodnaviria</taxon>
        <taxon>Heunggongvirae</taxon>
        <taxon>Uroviricota</taxon>
        <taxon>Caudoviricetes</taxon>
        <taxon>Peduoviridae</taxon>
        <taxon>Maltschvirus</taxon>
        <taxon>Maltschvirus maltsch</taxon>
    </lineage>
</organism>
<dbReference type="SUPFAM" id="SSF52540">
    <property type="entry name" value="P-loop containing nucleoside triphosphate hydrolases"/>
    <property type="match status" value="1"/>
</dbReference>
<dbReference type="PANTHER" id="PTHR12873:SF0">
    <property type="entry name" value="TWINKLE MTDNA HELICASE"/>
    <property type="match status" value="1"/>
</dbReference>
<sequence length="336" mass="38607">MTTNLELVAVQLDDERKARLVKSQDIDVEKYLKNNDVGQKVRIVSDWLSEIEESFINPPINDNATMPFTKTHGDFAFRLGEVTLYAGGNGGGKSLITGQIALHLIKQKRKCVVASFEMKPTSTIRRMLRQFSGEFIDDPLTNDKEKYIKGLTKRFNQFAGEHLYIYDQQGSTTPQQTIAMARYCAVELGVEHIFIDSLMKVCNAEDNFNEQKYFVDELTALARDHNVHIHLIHHIRKLQSEEVQPNKNDIKGTGAITDQVDNVFIMWRNKQKENRKRNGDKYEEDMADAYLMCEKQRNGEAQEIYGLYYHSGSQQFIDTWGGATMDFDNKGKFRGQ</sequence>
<dbReference type="Gene3D" id="3.40.50.300">
    <property type="entry name" value="P-loop containing nucleotide triphosphate hydrolases"/>
    <property type="match status" value="1"/>
</dbReference>
<dbReference type="GO" id="GO:0003697">
    <property type="term" value="F:single-stranded DNA binding"/>
    <property type="evidence" value="ECO:0007669"/>
    <property type="project" value="InterPro"/>
</dbReference>
<dbReference type="PROSITE" id="PS51199">
    <property type="entry name" value="SF4_HELICASE"/>
    <property type="match status" value="1"/>
</dbReference>
<feature type="domain" description="SF4 helicase" evidence="1">
    <location>
        <begin position="57"/>
        <end position="323"/>
    </location>
</feature>
<dbReference type="PANTHER" id="PTHR12873">
    <property type="entry name" value="T7-LIKE MITOCHONDRIAL DNA HELICASE"/>
    <property type="match status" value="1"/>
</dbReference>
<evidence type="ECO:0000259" key="1">
    <source>
        <dbReference type="PROSITE" id="PS51199"/>
    </source>
</evidence>
<keyword evidence="2" id="KW-0378">Hydrolase</keyword>
<dbReference type="EMBL" id="LR796382">
    <property type="protein sequence ID" value="CAB4140201.1"/>
    <property type="molecule type" value="Genomic_DNA"/>
</dbReference>
<gene>
    <name evidence="2" type="ORF">UFOVP409_18</name>
    <name evidence="3" type="ORF">UFOVP684_17</name>
</gene>
<dbReference type="EMBL" id="LR796652">
    <property type="protein sequence ID" value="CAB4157345.1"/>
    <property type="molecule type" value="Genomic_DNA"/>
</dbReference>
<dbReference type="GO" id="GO:0005524">
    <property type="term" value="F:ATP binding"/>
    <property type="evidence" value="ECO:0007669"/>
    <property type="project" value="InterPro"/>
</dbReference>
<evidence type="ECO:0000313" key="2">
    <source>
        <dbReference type="EMBL" id="CAB4140201.1"/>
    </source>
</evidence>
<dbReference type="InterPro" id="IPR007694">
    <property type="entry name" value="DNA_helicase_DnaB-like_C"/>
</dbReference>
<keyword evidence="2" id="KW-0347">Helicase</keyword>
<keyword evidence="2" id="KW-0547">Nucleotide-binding</keyword>
<evidence type="ECO:0000313" key="3">
    <source>
        <dbReference type="EMBL" id="CAB4157345.1"/>
    </source>
</evidence>
<reference evidence="2" key="1">
    <citation type="submission" date="2020-04" db="EMBL/GenBank/DDBJ databases">
        <authorList>
            <person name="Chiriac C."/>
            <person name="Salcher M."/>
            <person name="Ghai R."/>
            <person name="Kavagutti S V."/>
        </authorList>
    </citation>
    <scope>NUCLEOTIDE SEQUENCE</scope>
</reference>
<dbReference type="InterPro" id="IPR027417">
    <property type="entry name" value="P-loop_NTPase"/>
</dbReference>
<dbReference type="GO" id="GO:0043139">
    <property type="term" value="F:5'-3' DNA helicase activity"/>
    <property type="evidence" value="ECO:0007669"/>
    <property type="project" value="InterPro"/>
</dbReference>
<accession>A0A6J5M1T6</accession>
<dbReference type="InterPro" id="IPR027032">
    <property type="entry name" value="Twinkle-like"/>
</dbReference>
<name>A0A6J5M1T6_9CAUD</name>
<keyword evidence="2" id="KW-0067">ATP-binding</keyword>
<proteinExistence type="predicted"/>